<proteinExistence type="predicted"/>
<accession>A0A2P2L5U0</accession>
<dbReference type="EMBL" id="GGEC01032859">
    <property type="protein sequence ID" value="MBX13343.1"/>
    <property type="molecule type" value="Transcribed_RNA"/>
</dbReference>
<evidence type="ECO:0000313" key="1">
    <source>
        <dbReference type="EMBL" id="MBX13343.1"/>
    </source>
</evidence>
<name>A0A2P2L5U0_RHIMU</name>
<sequence length="74" mass="8522">MKDIRPARPKNLATKTVAWPWASGLSIHCKHGRKIQVSLHPLRSTLHPLQLISTFCLSQAPFNFPFHMNFFIKI</sequence>
<dbReference type="AlphaFoldDB" id="A0A2P2L5U0"/>
<protein>
    <submittedName>
        <fullName evidence="1">Uncharacterized protein MANES_13G113000</fullName>
    </submittedName>
</protein>
<organism evidence="1">
    <name type="scientific">Rhizophora mucronata</name>
    <name type="common">Asiatic mangrove</name>
    <dbReference type="NCBI Taxonomy" id="61149"/>
    <lineage>
        <taxon>Eukaryota</taxon>
        <taxon>Viridiplantae</taxon>
        <taxon>Streptophyta</taxon>
        <taxon>Embryophyta</taxon>
        <taxon>Tracheophyta</taxon>
        <taxon>Spermatophyta</taxon>
        <taxon>Magnoliopsida</taxon>
        <taxon>eudicotyledons</taxon>
        <taxon>Gunneridae</taxon>
        <taxon>Pentapetalae</taxon>
        <taxon>rosids</taxon>
        <taxon>fabids</taxon>
        <taxon>Malpighiales</taxon>
        <taxon>Rhizophoraceae</taxon>
        <taxon>Rhizophora</taxon>
    </lineage>
</organism>
<reference evidence="1" key="1">
    <citation type="submission" date="2018-02" db="EMBL/GenBank/DDBJ databases">
        <title>Rhizophora mucronata_Transcriptome.</title>
        <authorList>
            <person name="Meera S.P."/>
            <person name="Sreeshan A."/>
            <person name="Augustine A."/>
        </authorList>
    </citation>
    <scope>NUCLEOTIDE SEQUENCE</scope>
    <source>
        <tissue evidence="1">Leaf</tissue>
    </source>
</reference>